<protein>
    <submittedName>
        <fullName evidence="3">Uncharacterized protein</fullName>
    </submittedName>
</protein>
<dbReference type="KEGG" id="sgj:IAG43_02935"/>
<feature type="region of interest" description="Disordered" evidence="1">
    <location>
        <begin position="228"/>
        <end position="285"/>
    </location>
</feature>
<feature type="transmembrane region" description="Helical" evidence="2">
    <location>
        <begin position="404"/>
        <end position="426"/>
    </location>
</feature>
<dbReference type="AlphaFoldDB" id="A0A7H0HN64"/>
<feature type="transmembrane region" description="Helical" evidence="2">
    <location>
        <begin position="370"/>
        <end position="392"/>
    </location>
</feature>
<dbReference type="EMBL" id="CP060825">
    <property type="protein sequence ID" value="QNP61980.1"/>
    <property type="molecule type" value="Genomic_DNA"/>
</dbReference>
<keyword evidence="4" id="KW-1185">Reference proteome</keyword>
<proteinExistence type="predicted"/>
<name>A0A7H0HN64_9ACTN</name>
<feature type="compositionally biased region" description="Polar residues" evidence="1">
    <location>
        <begin position="1"/>
        <end position="10"/>
    </location>
</feature>
<keyword evidence="2" id="KW-1133">Transmembrane helix</keyword>
<keyword evidence="2" id="KW-0812">Transmembrane</keyword>
<evidence type="ECO:0000313" key="4">
    <source>
        <dbReference type="Proteomes" id="UP000516230"/>
    </source>
</evidence>
<evidence type="ECO:0000313" key="3">
    <source>
        <dbReference type="EMBL" id="QNP61980.1"/>
    </source>
</evidence>
<gene>
    <name evidence="3" type="ORF">IAG43_02935</name>
</gene>
<evidence type="ECO:0000256" key="2">
    <source>
        <dbReference type="SAM" id="Phobius"/>
    </source>
</evidence>
<accession>A0A7H0HN64</accession>
<feature type="region of interest" description="Disordered" evidence="1">
    <location>
        <begin position="1"/>
        <end position="146"/>
    </location>
</feature>
<feature type="compositionally biased region" description="Basic and acidic residues" evidence="1">
    <location>
        <begin position="54"/>
        <end position="63"/>
    </location>
</feature>
<feature type="compositionally biased region" description="Low complexity" evidence="1">
    <location>
        <begin position="90"/>
        <end position="99"/>
    </location>
</feature>
<organism evidence="3 4">
    <name type="scientific">Streptomyces genisteinicus</name>
    <dbReference type="NCBI Taxonomy" id="2768068"/>
    <lineage>
        <taxon>Bacteria</taxon>
        <taxon>Bacillati</taxon>
        <taxon>Actinomycetota</taxon>
        <taxon>Actinomycetes</taxon>
        <taxon>Kitasatosporales</taxon>
        <taxon>Streptomycetaceae</taxon>
        <taxon>Streptomyces</taxon>
    </lineage>
</organism>
<evidence type="ECO:0000256" key="1">
    <source>
        <dbReference type="SAM" id="MobiDB-lite"/>
    </source>
</evidence>
<keyword evidence="2" id="KW-0472">Membrane</keyword>
<feature type="compositionally biased region" description="Gly residues" evidence="1">
    <location>
        <begin position="235"/>
        <end position="245"/>
    </location>
</feature>
<sequence length="438" mass="43593">MTSDPYTTNPADHDDARGPSGTAPAAEPPFASGAFLALPPASPAGTATAVAVTEKPDDPERAALRSGRTGGRDHGAGTPAEPGGRVPETDAAPSGASPAAGGGAHDGDAPGHAAHDRDADDGDAHDRDADDGEPVHTLLRTAATERPLEEVAALVTRLQESGEVSRPADVALRAAAVARPLDEVRRLMALLKESGHDLDQADTTLRAAAVGRPVDDVVELVSILGADSSDWRSPGGTGGTGGTDGTDGAHREAVAEAVAEAAAEEETGSGATGGRRSRQKRPGKAAAWRSSTLDSALAAGPAGHSVSPALRSVLRWPAALALFACGVIHVPTDLAGLRSGGYAETLSVAVTLLCLVGGVWLALRDTLVMWAAAAGLAVGIIALHALAGAGTADLLNSSLGDSFTWAKALAVVSAAAAAGLAGTVLVRRTSRAGAAKGA</sequence>
<feature type="compositionally biased region" description="Basic and acidic residues" evidence="1">
    <location>
        <begin position="105"/>
        <end position="128"/>
    </location>
</feature>
<reference evidence="3 4" key="1">
    <citation type="submission" date="2020-08" db="EMBL/GenBank/DDBJ databases">
        <title>A novel species.</title>
        <authorList>
            <person name="Gao J."/>
        </authorList>
    </citation>
    <scope>NUCLEOTIDE SEQUENCE [LARGE SCALE GENOMIC DNA]</scope>
    <source>
        <strain evidence="3 4">CRPJ-33</strain>
    </source>
</reference>
<feature type="transmembrane region" description="Helical" evidence="2">
    <location>
        <begin position="342"/>
        <end position="363"/>
    </location>
</feature>
<dbReference type="Proteomes" id="UP000516230">
    <property type="component" value="Chromosome"/>
</dbReference>
<dbReference type="RefSeq" id="WP_187739182.1">
    <property type="nucleotide sequence ID" value="NZ_CP060825.1"/>
</dbReference>